<feature type="transmembrane region" description="Helical" evidence="1">
    <location>
        <begin position="12"/>
        <end position="32"/>
    </location>
</feature>
<evidence type="ECO:0000313" key="2">
    <source>
        <dbReference type="EMBL" id="XCJ73779.1"/>
    </source>
</evidence>
<proteinExistence type="predicted"/>
<gene>
    <name evidence="2" type="ORF">ABII15_29160</name>
</gene>
<name>A0AAU8IZP7_9ACTN</name>
<dbReference type="EMBL" id="CP159534">
    <property type="protein sequence ID" value="XCJ73779.1"/>
    <property type="molecule type" value="Genomic_DNA"/>
</dbReference>
<evidence type="ECO:0000256" key="1">
    <source>
        <dbReference type="SAM" id="Phobius"/>
    </source>
</evidence>
<reference evidence="2" key="1">
    <citation type="submission" date="2024-06" db="EMBL/GenBank/DDBJ databases">
        <title>Streptomyces sp. strain HUAS MG91 genome sequences.</title>
        <authorList>
            <person name="Mo P."/>
        </authorList>
    </citation>
    <scope>NUCLEOTIDE SEQUENCE</scope>
    <source>
        <strain evidence="2">HUAS MG91</strain>
    </source>
</reference>
<keyword evidence="1" id="KW-1133">Transmembrane helix</keyword>
<accession>A0AAU8IZP7</accession>
<dbReference type="AlphaFoldDB" id="A0AAU8IZP7"/>
<evidence type="ECO:0008006" key="3">
    <source>
        <dbReference type="Google" id="ProtNLM"/>
    </source>
</evidence>
<feature type="transmembrane region" description="Helical" evidence="1">
    <location>
        <begin position="38"/>
        <end position="56"/>
    </location>
</feature>
<dbReference type="RefSeq" id="WP_353945230.1">
    <property type="nucleotide sequence ID" value="NZ_CP159534.1"/>
</dbReference>
<keyword evidence="1" id="KW-0812">Transmembrane</keyword>
<sequence>MTTRGAWSREAGPPWCVPAAAVVVLVLAVLALTNGAAWWMWCPLVVAVLTAGCGLVRVGVNARGVRVTCGPLPIRTIALNRIVEAKSGYARLADMGGFGYRITPGRHAVALRPGDALWLTLVSGREFVVTVDDAVSAARLVNRLREEESRDAGGDRRGIDRETR</sequence>
<keyword evidence="1" id="KW-0472">Membrane</keyword>
<protein>
    <recommendedName>
        <fullName evidence="3">Lipoprotein</fullName>
    </recommendedName>
</protein>
<organism evidence="2">
    <name type="scientific">Streptomyces tabacisoli</name>
    <dbReference type="NCBI Taxonomy" id="3156398"/>
    <lineage>
        <taxon>Bacteria</taxon>
        <taxon>Bacillati</taxon>
        <taxon>Actinomycetota</taxon>
        <taxon>Actinomycetes</taxon>
        <taxon>Kitasatosporales</taxon>
        <taxon>Streptomycetaceae</taxon>
        <taxon>Streptomyces</taxon>
    </lineage>
</organism>
<dbReference type="KEGG" id="stac:ABII15_29160"/>